<evidence type="ECO:0000259" key="8">
    <source>
        <dbReference type="Pfam" id="PF02687"/>
    </source>
</evidence>
<evidence type="ECO:0000259" key="9">
    <source>
        <dbReference type="Pfam" id="PF12704"/>
    </source>
</evidence>
<dbReference type="InterPro" id="IPR051447">
    <property type="entry name" value="Lipoprotein-release_system"/>
</dbReference>
<evidence type="ECO:0000256" key="2">
    <source>
        <dbReference type="ARBA" id="ARBA00005236"/>
    </source>
</evidence>
<proteinExistence type="inferred from homology"/>
<evidence type="ECO:0000256" key="1">
    <source>
        <dbReference type="ARBA" id="ARBA00004651"/>
    </source>
</evidence>
<dbReference type="PANTHER" id="PTHR30489:SF0">
    <property type="entry name" value="LIPOPROTEIN-RELEASING SYSTEM TRANSMEMBRANE PROTEIN LOLE"/>
    <property type="match status" value="1"/>
</dbReference>
<feature type="transmembrane region" description="Helical" evidence="7">
    <location>
        <begin position="277"/>
        <end position="302"/>
    </location>
</feature>
<dbReference type="Pfam" id="PF12704">
    <property type="entry name" value="MacB_PCD"/>
    <property type="match status" value="1"/>
</dbReference>
<evidence type="ECO:0000313" key="11">
    <source>
        <dbReference type="Proteomes" id="UP001501496"/>
    </source>
</evidence>
<dbReference type="RefSeq" id="WP_344788901.1">
    <property type="nucleotide sequence ID" value="NZ_BAABCA010000006.1"/>
</dbReference>
<keyword evidence="4 7" id="KW-0812">Transmembrane</keyword>
<comment type="caution">
    <text evidence="10">The sequence shown here is derived from an EMBL/GenBank/DDBJ whole genome shotgun (WGS) entry which is preliminary data.</text>
</comment>
<name>A0ABP8CE70_9FLAO</name>
<dbReference type="EMBL" id="BAABCA010000006">
    <property type="protein sequence ID" value="GAA4238203.1"/>
    <property type="molecule type" value="Genomic_DNA"/>
</dbReference>
<evidence type="ECO:0000313" key="10">
    <source>
        <dbReference type="EMBL" id="GAA4238203.1"/>
    </source>
</evidence>
<comment type="similarity">
    <text evidence="2">Belongs to the ABC-4 integral membrane protein family. LolC/E subfamily.</text>
</comment>
<keyword evidence="11" id="KW-1185">Reference proteome</keyword>
<evidence type="ECO:0000256" key="3">
    <source>
        <dbReference type="ARBA" id="ARBA00022475"/>
    </source>
</evidence>
<evidence type="ECO:0000256" key="6">
    <source>
        <dbReference type="ARBA" id="ARBA00023136"/>
    </source>
</evidence>
<feature type="domain" description="MacB-like periplasmic core" evidence="9">
    <location>
        <begin position="30"/>
        <end position="223"/>
    </location>
</feature>
<keyword evidence="5 7" id="KW-1133">Transmembrane helix</keyword>
<feature type="domain" description="ABC3 transporter permease C-terminal" evidence="8">
    <location>
        <begin position="280"/>
        <end position="404"/>
    </location>
</feature>
<feature type="transmembrane region" description="Helical" evidence="7">
    <location>
        <begin position="368"/>
        <end position="394"/>
    </location>
</feature>
<dbReference type="InterPro" id="IPR025857">
    <property type="entry name" value="MacB_PCD"/>
</dbReference>
<feature type="transmembrane region" description="Helical" evidence="7">
    <location>
        <begin position="323"/>
        <end position="348"/>
    </location>
</feature>
<organism evidence="10 11">
    <name type="scientific">Postechiella marina</name>
    <dbReference type="NCBI Taxonomy" id="943941"/>
    <lineage>
        <taxon>Bacteria</taxon>
        <taxon>Pseudomonadati</taxon>
        <taxon>Bacteroidota</taxon>
        <taxon>Flavobacteriia</taxon>
        <taxon>Flavobacteriales</taxon>
        <taxon>Flavobacteriaceae</taxon>
        <taxon>Postechiella</taxon>
    </lineage>
</organism>
<comment type="subcellular location">
    <subcellularLocation>
        <location evidence="1">Cell membrane</location>
        <topology evidence="1">Multi-pass membrane protein</topology>
    </subcellularLocation>
</comment>
<sequence>MNYEYFIAKRINSSKAYKSSISAPIIKIGIAAIAIGIIVMMIAIATGIGLQQKIRDKVVAFNGHITITNYDSNNSQESVVPVSTNQDFYPEFNSVEGVNHIQGVITKFGIIRTETDFEGVVLKGVGADYKWDYFKEFLLEGRLPDYTHKRNQEVLISQYLANRLGFKVNQNFQMVFAKDDPEKMPNIITYTIVGVYNSGFQDFDATYVIGDIRHMQRIKKWDSTQVGNFEVFIDDYNQLDAKWKAIHKQLPTLVDSYRVTDKFPTIFEWIKIFDKNIYGIIGIMILVAGINMITALLVLILERTQMIGILKALGSNNWSVRKLFLYNASYLIIRGLILGNILGLALLFTQKYFKLFPLDPSVYYVTEAPVYISLTYIVALNIGTLVLCLLMLLVPSYIITKISPVKAIRFE</sequence>
<keyword evidence="6 7" id="KW-0472">Membrane</keyword>
<evidence type="ECO:0000256" key="5">
    <source>
        <dbReference type="ARBA" id="ARBA00022989"/>
    </source>
</evidence>
<keyword evidence="3" id="KW-1003">Cell membrane</keyword>
<evidence type="ECO:0000256" key="4">
    <source>
        <dbReference type="ARBA" id="ARBA00022692"/>
    </source>
</evidence>
<reference evidence="11" key="1">
    <citation type="journal article" date="2019" name="Int. J. Syst. Evol. Microbiol.">
        <title>The Global Catalogue of Microorganisms (GCM) 10K type strain sequencing project: providing services to taxonomists for standard genome sequencing and annotation.</title>
        <authorList>
            <consortium name="The Broad Institute Genomics Platform"/>
            <consortium name="The Broad Institute Genome Sequencing Center for Infectious Disease"/>
            <person name="Wu L."/>
            <person name="Ma J."/>
        </authorList>
    </citation>
    <scope>NUCLEOTIDE SEQUENCE [LARGE SCALE GENOMIC DNA]</scope>
    <source>
        <strain evidence="11">JCM 17630</strain>
    </source>
</reference>
<gene>
    <name evidence="10" type="ORF">GCM10022291_27770</name>
</gene>
<dbReference type="Pfam" id="PF02687">
    <property type="entry name" value="FtsX"/>
    <property type="match status" value="1"/>
</dbReference>
<dbReference type="Proteomes" id="UP001501496">
    <property type="component" value="Unassembled WGS sequence"/>
</dbReference>
<evidence type="ECO:0000256" key="7">
    <source>
        <dbReference type="SAM" id="Phobius"/>
    </source>
</evidence>
<protein>
    <submittedName>
        <fullName evidence="10">FtsX-like permease family protein</fullName>
    </submittedName>
</protein>
<accession>A0ABP8CE70</accession>
<dbReference type="InterPro" id="IPR003838">
    <property type="entry name" value="ABC3_permease_C"/>
</dbReference>
<feature type="transmembrane region" description="Helical" evidence="7">
    <location>
        <begin position="21"/>
        <end position="45"/>
    </location>
</feature>
<dbReference type="PANTHER" id="PTHR30489">
    <property type="entry name" value="LIPOPROTEIN-RELEASING SYSTEM TRANSMEMBRANE PROTEIN LOLE"/>
    <property type="match status" value="1"/>
</dbReference>